<dbReference type="PRINTS" id="PR00382">
    <property type="entry name" value="LIPIDTRNSFER"/>
</dbReference>
<dbReference type="SMART" id="SM00499">
    <property type="entry name" value="AAI"/>
    <property type="match status" value="1"/>
</dbReference>
<dbReference type="PANTHER" id="PTHR33076">
    <property type="entry name" value="NON-SPECIFIC LIPID-TRANSFER PROTEIN 2-RELATED"/>
    <property type="match status" value="1"/>
</dbReference>
<protein>
    <recommendedName>
        <fullName evidence="4">Non-specific lipid-transfer protein</fullName>
    </recommendedName>
</protein>
<accession>Q7XZE0</accession>
<gene>
    <name evidence="7" type="primary">AnLTP</name>
</gene>
<feature type="chain" id="PRO_5004294314" description="Non-specific lipid-transfer protein" evidence="5">
    <location>
        <begin position="27"/>
        <end position="117"/>
    </location>
</feature>
<evidence type="ECO:0000313" key="7">
    <source>
        <dbReference type="EMBL" id="BAC77694.1"/>
    </source>
</evidence>
<evidence type="ECO:0000256" key="2">
    <source>
        <dbReference type="ARBA" id="ARBA00022448"/>
    </source>
</evidence>
<reference evidence="7" key="1">
    <citation type="journal article" date="2005" name="Plant Cell Physiol.">
        <title>Similar regulation patterns of choline monooxygenase, phosphoethanolamine N-methyltransferase and S-adenosyl-L-methionine synthetase in leaves of the halophyte Atriplex nummularia L.</title>
        <authorList>
            <person name="Tabuchi T."/>
            <person name="Kawaguchi Y."/>
            <person name="Azuma T."/>
            <person name="Nanmori T."/>
            <person name="Yasuda T."/>
        </authorList>
    </citation>
    <scope>NUCLEOTIDE SEQUENCE</scope>
</reference>
<keyword evidence="5" id="KW-0732">Signal</keyword>
<dbReference type="InterPro" id="IPR036312">
    <property type="entry name" value="Bifun_inhib/LTP/seed_sf"/>
</dbReference>
<evidence type="ECO:0000256" key="5">
    <source>
        <dbReference type="SAM" id="SignalP"/>
    </source>
</evidence>
<dbReference type="Pfam" id="PF00234">
    <property type="entry name" value="Tryp_alpha_amyl"/>
    <property type="match status" value="1"/>
</dbReference>
<feature type="signal peptide" evidence="5">
    <location>
        <begin position="1"/>
        <end position="26"/>
    </location>
</feature>
<evidence type="ECO:0000256" key="3">
    <source>
        <dbReference type="ARBA" id="ARBA00023157"/>
    </source>
</evidence>
<dbReference type="EMBL" id="AB112477">
    <property type="protein sequence ID" value="BAC77694.1"/>
    <property type="molecule type" value="mRNA"/>
</dbReference>
<dbReference type="GO" id="GO:0006869">
    <property type="term" value="P:lipid transport"/>
    <property type="evidence" value="ECO:0007669"/>
    <property type="project" value="InterPro"/>
</dbReference>
<proteinExistence type="evidence at transcript level"/>
<dbReference type="PROSITE" id="PS00597">
    <property type="entry name" value="PLANT_LTP"/>
    <property type="match status" value="1"/>
</dbReference>
<name>Q7XZE0_ATRNU</name>
<comment type="similarity">
    <text evidence="1 4">Belongs to the plant LTP family.</text>
</comment>
<evidence type="ECO:0000256" key="4">
    <source>
        <dbReference type="RuleBase" id="RU000628"/>
    </source>
</evidence>
<dbReference type="CDD" id="cd01960">
    <property type="entry name" value="nsLTP1"/>
    <property type="match status" value="1"/>
</dbReference>
<keyword evidence="2 4" id="KW-0813">Transport</keyword>
<keyword evidence="4" id="KW-0446">Lipid-binding</keyword>
<evidence type="ECO:0000256" key="1">
    <source>
        <dbReference type="ARBA" id="ARBA00009748"/>
    </source>
</evidence>
<feature type="domain" description="Bifunctional inhibitor/plant lipid transfer protein/seed storage helical" evidence="6">
    <location>
        <begin position="29"/>
        <end position="113"/>
    </location>
</feature>
<evidence type="ECO:0000259" key="6">
    <source>
        <dbReference type="SMART" id="SM00499"/>
    </source>
</evidence>
<dbReference type="Gene3D" id="1.10.110.10">
    <property type="entry name" value="Plant lipid-transfer and hydrophobic proteins"/>
    <property type="match status" value="1"/>
</dbReference>
<dbReference type="GO" id="GO:0008289">
    <property type="term" value="F:lipid binding"/>
    <property type="evidence" value="ECO:0007669"/>
    <property type="project" value="UniProtKB-KW"/>
</dbReference>
<dbReference type="AlphaFoldDB" id="Q7XZE0"/>
<dbReference type="InterPro" id="IPR000528">
    <property type="entry name" value="Plant_nsLTP"/>
</dbReference>
<dbReference type="SUPFAM" id="SSF47699">
    <property type="entry name" value="Bifunctional inhibitor/lipid-transfer protein/seed storage 2S albumin"/>
    <property type="match status" value="1"/>
</dbReference>
<sequence>MASSVVFKLACAVFMCMLVAAPHAEALTCGQVTSSMTPCMSYLTGGGSPTPACCGGVKSLNSMASTPADRKAACGCLKSAAGAMTNLNMGNAASLPGKCGISLPYPISTSTDCSKVN</sequence>
<organism evidence="7">
    <name type="scientific">Atriplex nummularia</name>
    <name type="common">Old man saltbush</name>
    <name type="synonym">Atriplex johnstonii</name>
    <dbReference type="NCBI Taxonomy" id="3553"/>
    <lineage>
        <taxon>Eukaryota</taxon>
        <taxon>Viridiplantae</taxon>
        <taxon>Streptophyta</taxon>
        <taxon>Embryophyta</taxon>
        <taxon>Tracheophyta</taxon>
        <taxon>Spermatophyta</taxon>
        <taxon>Magnoliopsida</taxon>
        <taxon>eudicotyledons</taxon>
        <taxon>Gunneridae</taxon>
        <taxon>Pentapetalae</taxon>
        <taxon>Caryophyllales</taxon>
        <taxon>Chenopodiaceae</taxon>
        <taxon>Chenopodioideae</taxon>
        <taxon>Atripliceae</taxon>
        <taxon>Atriplex</taxon>
    </lineage>
</organism>
<dbReference type="FunFam" id="1.10.110.10:FF:000002">
    <property type="entry name" value="Non-specific lipid-transfer protein"/>
    <property type="match status" value="1"/>
</dbReference>
<keyword evidence="3" id="KW-1015">Disulfide bond</keyword>
<comment type="function">
    <text evidence="4">Plant non-specific lipid-transfer proteins transfer phospholipids as well as galactolipids across membranes. May play a role in wax or cutin deposition in the cell walls of expanding epidermal cells and certain secretory tissues.</text>
</comment>
<dbReference type="InterPro" id="IPR016140">
    <property type="entry name" value="Bifunc_inhib/LTP/seed_store"/>
</dbReference>